<gene>
    <name evidence="15 17" type="primary">upp</name>
    <name evidence="19" type="ORF">AD947_13105</name>
    <name evidence="18" type="ORF">AtDm6_1462</name>
    <name evidence="17" type="ORF">ATR01nite_02570</name>
    <name evidence="20" type="ORF">HC62_07980</name>
</gene>
<dbReference type="GO" id="GO:0044206">
    <property type="term" value="P:UMP salvage"/>
    <property type="evidence" value="ECO:0007669"/>
    <property type="project" value="UniProtKB-UniRule"/>
</dbReference>
<evidence type="ECO:0000256" key="6">
    <source>
        <dbReference type="ARBA" id="ARBA00022679"/>
    </source>
</evidence>
<feature type="binding site" evidence="15">
    <location>
        <begin position="207"/>
        <end position="209"/>
    </location>
    <ligand>
        <name>uracil</name>
        <dbReference type="ChEBI" id="CHEBI:17568"/>
    </ligand>
</feature>
<evidence type="ECO:0000256" key="9">
    <source>
        <dbReference type="ARBA" id="ARBA00023134"/>
    </source>
</evidence>
<feature type="binding site" evidence="15">
    <location>
        <position position="202"/>
    </location>
    <ligand>
        <name>uracil</name>
        <dbReference type="ChEBI" id="CHEBI:17568"/>
    </ligand>
</feature>
<keyword evidence="4 15" id="KW-0021">Allosteric enzyme</keyword>
<organism evidence="18 21">
    <name type="scientific">Acetobacter tropicalis</name>
    <dbReference type="NCBI Taxonomy" id="104102"/>
    <lineage>
        <taxon>Bacteria</taxon>
        <taxon>Pseudomonadati</taxon>
        <taxon>Pseudomonadota</taxon>
        <taxon>Alphaproteobacteria</taxon>
        <taxon>Acetobacterales</taxon>
        <taxon>Acetobacteraceae</taxon>
        <taxon>Acetobacter</taxon>
    </lineage>
</organism>
<evidence type="ECO:0000256" key="3">
    <source>
        <dbReference type="ARBA" id="ARBA00011894"/>
    </source>
</evidence>
<proteinExistence type="inferred from homology"/>
<dbReference type="Gene3D" id="3.40.50.2020">
    <property type="match status" value="1"/>
</dbReference>
<feature type="domain" description="Phosphoribosyltransferase" evidence="16">
    <location>
        <begin position="14"/>
        <end position="216"/>
    </location>
</feature>
<comment type="activity regulation">
    <text evidence="15">Allosterically activated by GTP.</text>
</comment>
<keyword evidence="21" id="KW-1185">Reference proteome</keyword>
<evidence type="ECO:0000313" key="19">
    <source>
        <dbReference type="EMBL" id="KXV55990.1"/>
    </source>
</evidence>
<feature type="binding site" evidence="15">
    <location>
        <position position="112"/>
    </location>
    <ligand>
        <name>5-phospho-alpha-D-ribose 1-diphosphate</name>
        <dbReference type="ChEBI" id="CHEBI:58017"/>
    </ligand>
</feature>
<evidence type="ECO:0000313" key="21">
    <source>
        <dbReference type="Proteomes" id="UP000029448"/>
    </source>
</evidence>
<evidence type="ECO:0000256" key="13">
    <source>
        <dbReference type="ARBA" id="ARBA00072146"/>
    </source>
</evidence>
<accession>A0A094ZP72</accession>
<evidence type="ECO:0000256" key="11">
    <source>
        <dbReference type="ARBA" id="ARBA00052919"/>
    </source>
</evidence>
<evidence type="ECO:0000313" key="24">
    <source>
        <dbReference type="Proteomes" id="UP000321800"/>
    </source>
</evidence>
<evidence type="ECO:0000256" key="2">
    <source>
        <dbReference type="ARBA" id="ARBA00009516"/>
    </source>
</evidence>
<dbReference type="InterPro" id="IPR050054">
    <property type="entry name" value="UPRTase/APRTase"/>
</dbReference>
<evidence type="ECO:0000313" key="18">
    <source>
        <dbReference type="EMBL" id="KGB24051.1"/>
    </source>
</evidence>
<dbReference type="InterPro" id="IPR005765">
    <property type="entry name" value="UPRT"/>
</dbReference>
<name>A0A094ZP72_9PROT</name>
<evidence type="ECO:0000313" key="22">
    <source>
        <dbReference type="Proteomes" id="UP000075411"/>
    </source>
</evidence>
<comment type="catalytic activity">
    <reaction evidence="11 15">
        <text>UMP + diphosphate = 5-phospho-alpha-D-ribose 1-diphosphate + uracil</text>
        <dbReference type="Rhea" id="RHEA:13017"/>
        <dbReference type="ChEBI" id="CHEBI:17568"/>
        <dbReference type="ChEBI" id="CHEBI:33019"/>
        <dbReference type="ChEBI" id="CHEBI:57865"/>
        <dbReference type="ChEBI" id="CHEBI:58017"/>
        <dbReference type="EC" id="2.4.2.9"/>
    </reaction>
</comment>
<evidence type="ECO:0000256" key="14">
    <source>
        <dbReference type="ARBA" id="ARBA00079807"/>
    </source>
</evidence>
<dbReference type="Pfam" id="PF14681">
    <property type="entry name" value="UPRTase"/>
    <property type="match status" value="1"/>
</dbReference>
<dbReference type="InterPro" id="IPR029057">
    <property type="entry name" value="PRTase-like"/>
</dbReference>
<dbReference type="EMBL" id="JOMM01000026">
    <property type="protein sequence ID" value="OUI86088.1"/>
    <property type="molecule type" value="Genomic_DNA"/>
</dbReference>
<evidence type="ECO:0000313" key="23">
    <source>
        <dbReference type="Proteomes" id="UP000194565"/>
    </source>
</evidence>
<keyword evidence="7 15" id="KW-0547">Nucleotide-binding</keyword>
<dbReference type="NCBIfam" id="NF001097">
    <property type="entry name" value="PRK00129.1"/>
    <property type="match status" value="1"/>
</dbReference>
<comment type="similarity">
    <text evidence="2 15">Belongs to the UPRTase family.</text>
</comment>
<evidence type="ECO:0000313" key="17">
    <source>
        <dbReference type="EMBL" id="GEL49182.1"/>
    </source>
</evidence>
<evidence type="ECO:0000256" key="1">
    <source>
        <dbReference type="ARBA" id="ARBA00005180"/>
    </source>
</evidence>
<dbReference type="STRING" id="104102.AtDm6_1462"/>
<dbReference type="CDD" id="cd06223">
    <property type="entry name" value="PRTases_typeI"/>
    <property type="match status" value="1"/>
</dbReference>
<reference evidence="17 24" key="4">
    <citation type="submission" date="2019-07" db="EMBL/GenBank/DDBJ databases">
        <title>Whole genome shotgun sequence of Acetobacter tropicalis NBRC 16470.</title>
        <authorList>
            <person name="Hosoyama A."/>
            <person name="Uohara A."/>
            <person name="Ohji S."/>
            <person name="Ichikawa N."/>
        </authorList>
    </citation>
    <scope>NUCLEOTIDE SEQUENCE [LARGE SCALE GENOMIC DNA]</scope>
    <source>
        <strain evidence="17 24">NBRC 16470</strain>
    </source>
</reference>
<evidence type="ECO:0000256" key="8">
    <source>
        <dbReference type="ARBA" id="ARBA00022842"/>
    </source>
</evidence>
<dbReference type="EMBL" id="BJVR01000002">
    <property type="protein sequence ID" value="GEL49182.1"/>
    <property type="molecule type" value="Genomic_DNA"/>
</dbReference>
<evidence type="ECO:0000256" key="12">
    <source>
        <dbReference type="ARBA" id="ARBA00056901"/>
    </source>
</evidence>
<evidence type="ECO:0000259" key="16">
    <source>
        <dbReference type="Pfam" id="PF14681"/>
    </source>
</evidence>
<dbReference type="RefSeq" id="WP_035379434.1">
    <property type="nucleotide sequence ID" value="NZ_BJVR01000002.1"/>
</dbReference>
<keyword evidence="8 15" id="KW-0460">Magnesium</keyword>
<dbReference type="GO" id="GO:0005737">
    <property type="term" value="C:cytoplasm"/>
    <property type="evidence" value="ECO:0007669"/>
    <property type="project" value="UniProtKB-ARBA"/>
</dbReference>
<dbReference type="FunFam" id="3.40.50.2020:FF:000003">
    <property type="entry name" value="Uracil phosphoribosyltransferase"/>
    <property type="match status" value="1"/>
</dbReference>
<comment type="caution">
    <text evidence="18">The sequence shown here is derived from an EMBL/GenBank/DDBJ whole genome shotgun (WGS) entry which is preliminary data.</text>
</comment>
<sequence>MTTQPSPFASSPIVLDHPLIRHKLTRLRKVETSTAGFRRLVRELSLLMCYEATRDLPMEPVEITTPLETMQAEQLAGPDVCFISILRAGNGLLDGMLDLVPFAPVGHIGLYRDPESLEAVEYYLKLPSQISSRRCVVVDPMLATGHSAAAALTRLKEKGAKRLLFVCLLSTPEGIACLKEHHPDVPVITCAIDRGLDEHGYIRPGLGDAGDRLFGTK</sequence>
<comment type="pathway">
    <text evidence="1 15">Pyrimidine metabolism; UMP biosynthesis via salvage pathway; UMP from uracil: step 1/1.</text>
</comment>
<dbReference type="InterPro" id="IPR034332">
    <property type="entry name" value="Upp_B"/>
</dbReference>
<dbReference type="GO" id="GO:0006223">
    <property type="term" value="P:uracil salvage"/>
    <property type="evidence" value="ECO:0007669"/>
    <property type="project" value="InterPro"/>
</dbReference>
<dbReference type="EMBL" id="LHZT01000129">
    <property type="protein sequence ID" value="KXV55990.1"/>
    <property type="molecule type" value="Genomic_DNA"/>
</dbReference>
<evidence type="ECO:0000256" key="10">
    <source>
        <dbReference type="ARBA" id="ARBA00031082"/>
    </source>
</evidence>
<dbReference type="NCBIfam" id="TIGR01091">
    <property type="entry name" value="upp"/>
    <property type="match status" value="1"/>
</dbReference>
<reference evidence="19 22" key="3">
    <citation type="submission" date="2015-06" db="EMBL/GenBank/DDBJ databases">
        <title>Improved classification and identification of acetic acid bacteria using matrix-assisted laser desorption/ionization time-of-flight mass spectrometry; Gluconobacter nephelii and Gluconobacter uchimurae are later heterotypic synonyms of Gluconobacter japonicus and Gluconobacter oxydans, respectively.</title>
        <authorList>
            <person name="Li L."/>
            <person name="Cleenwerck I."/>
            <person name="De Vuyst L."/>
            <person name="Vandamme P."/>
        </authorList>
    </citation>
    <scope>NUCLEOTIDE SEQUENCE [LARGE SCALE GENOMIC DNA]</scope>
    <source>
        <strain evidence="19 22">LMG 1663</strain>
    </source>
</reference>
<dbReference type="UniPathway" id="UPA00574">
    <property type="reaction ID" value="UER00636"/>
</dbReference>
<dbReference type="GO" id="GO:0000287">
    <property type="term" value="F:magnesium ion binding"/>
    <property type="evidence" value="ECO:0007669"/>
    <property type="project" value="UniProtKB-UniRule"/>
</dbReference>
<dbReference type="EMBL" id="JOKM01000053">
    <property type="protein sequence ID" value="KGB24051.1"/>
    <property type="molecule type" value="Genomic_DNA"/>
</dbReference>
<evidence type="ECO:0000256" key="4">
    <source>
        <dbReference type="ARBA" id="ARBA00022533"/>
    </source>
</evidence>
<comment type="function">
    <text evidence="12 15">Catalyzes the conversion of uracil and 5-phospho-alpha-D-ribose 1-diphosphate (PRPP) to UMP and diphosphate.</text>
</comment>
<keyword evidence="9 15" id="KW-0342">GTP-binding</keyword>
<dbReference type="OrthoDB" id="9781675at2"/>
<feature type="binding site" evidence="15">
    <location>
        <position position="87"/>
    </location>
    <ligand>
        <name>5-phospho-alpha-D-ribose 1-diphosphate</name>
        <dbReference type="ChEBI" id="CHEBI:58017"/>
    </ligand>
</feature>
<dbReference type="Proteomes" id="UP000194565">
    <property type="component" value="Unassembled WGS sequence"/>
</dbReference>
<dbReference type="PANTHER" id="PTHR32315">
    <property type="entry name" value="ADENINE PHOSPHORIBOSYLTRANSFERASE"/>
    <property type="match status" value="1"/>
</dbReference>
<feature type="binding site" evidence="15">
    <location>
        <position position="208"/>
    </location>
    <ligand>
        <name>5-phospho-alpha-D-ribose 1-diphosphate</name>
        <dbReference type="ChEBI" id="CHEBI:58017"/>
    </ligand>
</feature>
<dbReference type="PATRIC" id="fig|104102.11.peg.2735"/>
<dbReference type="GO" id="GO:0004845">
    <property type="term" value="F:uracil phosphoribosyltransferase activity"/>
    <property type="evidence" value="ECO:0007669"/>
    <property type="project" value="UniProtKB-UniRule"/>
</dbReference>
<keyword evidence="5 15" id="KW-0328">Glycosyltransferase</keyword>
<comment type="cofactor">
    <cofactor evidence="15">
        <name>Mg(2+)</name>
        <dbReference type="ChEBI" id="CHEBI:18420"/>
    </cofactor>
    <text evidence="15">Binds 1 Mg(2+) ion per subunit. The magnesium is bound as Mg-PRPP.</text>
</comment>
<dbReference type="EC" id="2.4.2.9" evidence="3 15"/>
<protein>
    <recommendedName>
        <fullName evidence="13 15">Uracil phosphoribosyltransferase</fullName>
        <ecNumber evidence="3 15">2.4.2.9</ecNumber>
    </recommendedName>
    <alternativeName>
        <fullName evidence="10 15">UMP pyrophosphorylase</fullName>
    </alternativeName>
    <alternativeName>
        <fullName evidence="14 15">UPRTase</fullName>
    </alternativeName>
</protein>
<dbReference type="Proteomes" id="UP000075411">
    <property type="component" value="Unassembled WGS sequence"/>
</dbReference>
<dbReference type="HAMAP" id="MF_01218_B">
    <property type="entry name" value="Upp_B"/>
    <property type="match status" value="1"/>
</dbReference>
<reference evidence="20 23" key="2">
    <citation type="submission" date="2014-06" db="EMBL/GenBank/DDBJ databases">
        <authorList>
            <person name="Ju J."/>
            <person name="Zhang J."/>
        </authorList>
    </citation>
    <scope>NUCLEOTIDE SEQUENCE [LARGE SCALE GENOMIC DNA]</scope>
    <source>
        <strain evidence="20">DmW_042</strain>
    </source>
</reference>
<evidence type="ECO:0000256" key="7">
    <source>
        <dbReference type="ARBA" id="ARBA00022741"/>
    </source>
</evidence>
<dbReference type="PANTHER" id="PTHR32315:SF4">
    <property type="entry name" value="URACIL PHOSPHORIBOSYLTRANSFERASE, CHLOROPLASTIC"/>
    <property type="match status" value="1"/>
</dbReference>
<feature type="binding site" evidence="15">
    <location>
        <begin position="139"/>
        <end position="147"/>
    </location>
    <ligand>
        <name>5-phospho-alpha-D-ribose 1-diphosphate</name>
        <dbReference type="ChEBI" id="CHEBI:58017"/>
    </ligand>
</feature>
<keyword evidence="6 15" id="KW-0808">Transferase</keyword>
<dbReference type="Proteomes" id="UP000321800">
    <property type="component" value="Unassembled WGS sequence"/>
</dbReference>
<dbReference type="InterPro" id="IPR000836">
    <property type="entry name" value="PRTase_dom"/>
</dbReference>
<dbReference type="GeneID" id="89477249"/>
<evidence type="ECO:0000256" key="5">
    <source>
        <dbReference type="ARBA" id="ARBA00022676"/>
    </source>
</evidence>
<dbReference type="SUPFAM" id="SSF53271">
    <property type="entry name" value="PRTase-like"/>
    <property type="match status" value="1"/>
</dbReference>
<dbReference type="Proteomes" id="UP000029448">
    <property type="component" value="Unassembled WGS sequence"/>
</dbReference>
<dbReference type="AlphaFoldDB" id="A0A094ZP72"/>
<evidence type="ECO:0000256" key="15">
    <source>
        <dbReference type="HAMAP-Rule" id="MF_01218"/>
    </source>
</evidence>
<evidence type="ECO:0000313" key="20">
    <source>
        <dbReference type="EMBL" id="OUI86088.1"/>
    </source>
</evidence>
<reference evidence="18 21" key="1">
    <citation type="submission" date="2014-06" db="EMBL/GenBank/DDBJ databases">
        <title>Functional and comparative genomic analyses of the Drosophila gut microbiota identify candidate symbiosis factors.</title>
        <authorList>
            <person name="Newell P.D."/>
            <person name="Chaston J.M."/>
            <person name="Douglas A.E."/>
        </authorList>
    </citation>
    <scope>NUCLEOTIDE SEQUENCE [LARGE SCALE GENOMIC DNA]</scope>
    <source>
        <strain evidence="18 21">DmCS_006</strain>
    </source>
</reference>
<dbReference type="GO" id="GO:0005525">
    <property type="term" value="F:GTP binding"/>
    <property type="evidence" value="ECO:0007669"/>
    <property type="project" value="UniProtKB-KW"/>
</dbReference>